<feature type="region of interest" description="Disordered" evidence="1">
    <location>
        <begin position="231"/>
        <end position="370"/>
    </location>
</feature>
<evidence type="ECO:0000256" key="2">
    <source>
        <dbReference type="SAM" id="Phobius"/>
    </source>
</evidence>
<keyword evidence="2" id="KW-0812">Transmembrane</keyword>
<protein>
    <recommendedName>
        <fullName evidence="5">TLC domain-containing protein</fullName>
    </recommendedName>
</protein>
<evidence type="ECO:0000313" key="4">
    <source>
        <dbReference type="Proteomes" id="UP001153069"/>
    </source>
</evidence>
<name>A0A9N8DLU3_9STRA</name>
<feature type="compositionally biased region" description="Acidic residues" evidence="1">
    <location>
        <begin position="422"/>
        <end position="437"/>
    </location>
</feature>
<feature type="compositionally biased region" description="Basic and acidic residues" evidence="1">
    <location>
        <begin position="343"/>
        <end position="361"/>
    </location>
</feature>
<feature type="compositionally biased region" description="Polar residues" evidence="1">
    <location>
        <begin position="231"/>
        <end position="243"/>
    </location>
</feature>
<dbReference type="AlphaFoldDB" id="A0A9N8DLU3"/>
<feature type="transmembrane region" description="Helical" evidence="2">
    <location>
        <begin position="626"/>
        <end position="644"/>
    </location>
</feature>
<feature type="compositionally biased region" description="Polar residues" evidence="1">
    <location>
        <begin position="321"/>
        <end position="330"/>
    </location>
</feature>
<feature type="transmembrane region" description="Helical" evidence="2">
    <location>
        <begin position="716"/>
        <end position="735"/>
    </location>
</feature>
<feature type="region of interest" description="Disordered" evidence="1">
    <location>
        <begin position="397"/>
        <end position="449"/>
    </location>
</feature>
<feature type="transmembrane region" description="Helical" evidence="2">
    <location>
        <begin position="556"/>
        <end position="574"/>
    </location>
</feature>
<gene>
    <name evidence="3" type="ORF">SEMRO_150_G068940.1</name>
</gene>
<feature type="transmembrane region" description="Helical" evidence="2">
    <location>
        <begin position="76"/>
        <end position="98"/>
    </location>
</feature>
<evidence type="ECO:0008006" key="5">
    <source>
        <dbReference type="Google" id="ProtNLM"/>
    </source>
</evidence>
<dbReference type="Proteomes" id="UP001153069">
    <property type="component" value="Unassembled WGS sequence"/>
</dbReference>
<keyword evidence="2" id="KW-0472">Membrane</keyword>
<keyword evidence="2" id="KW-1133">Transmembrane helix</keyword>
<keyword evidence="4" id="KW-1185">Reference proteome</keyword>
<sequence>MENPEASFGVSPLGVTIARKQLQGDDLLEQTQIKKAQKRKEQQPVKRMIKQKQIITRTTKKLLDNGKPRKNSSWMALVEGVTLYGLCLFLPSMIGMIMNLDRNSVSFLWEEVQLQICHRSTWICWNILGRVLPSLDDEEPEQLTFDNFASDTYLSDIYVIVCLTFFMALCRVLLVHILVPNNLAPQQMEALVRCKSIHLLSSEYKKTLTPRETPRSVITWESLNREFASKGQLQTSASSTSQPPAGLPSLPLLNLPDHDSSEEDGPTALQQRLETPTRARLSYSNDHDREEEHQPTPIIRRLSGPSTPTDDWELSMDTPVHNRNTISSERIQMGGFLGGCGPRDSDSDNRPLVDDSEHDLSGMETPSKPISMPMLFQQQRSVTPDMMDHADYSHNNIDEESLPWQRRGSTASLAAAAAAAVQEEEDGHSLSDDDNDNDMDHSSHPLDQQDLVDPLLGATTTLKQPPPVVRRKPQRLFAAPRYATAVFRLLYCACSCTMAWYLFRDADFWPSYVGGHGSTARCWDLSGSLALAKNLDSDFDHRNTLLRRFFLVQASYHLHSGAFHIFSVLLLFFLKDGGSDGEKQKKKKKDWLSLLRTLILPRAMLQHTLSLFFLSISYVFSSLRRLGAIGMFALDFSSLALHLLQTCLNAPSDSILSQKRTIRVVWALLVVPSFLYFRFYVWPMVGYSARVESEQWLAQLESTLVPGSASWFRWTFQTWMALWMGFHVIHFKRLFFHPHIQRIMSPSNEEASSGTPTKA</sequence>
<feature type="transmembrane region" description="Helical" evidence="2">
    <location>
        <begin position="482"/>
        <end position="503"/>
    </location>
</feature>
<evidence type="ECO:0000256" key="1">
    <source>
        <dbReference type="SAM" id="MobiDB-lite"/>
    </source>
</evidence>
<feature type="compositionally biased region" description="Basic and acidic residues" evidence="1">
    <location>
        <begin position="285"/>
        <end position="294"/>
    </location>
</feature>
<feature type="transmembrane region" description="Helical" evidence="2">
    <location>
        <begin position="594"/>
        <end position="620"/>
    </location>
</feature>
<proteinExistence type="predicted"/>
<accession>A0A9N8DLU3</accession>
<comment type="caution">
    <text evidence="3">The sequence shown here is derived from an EMBL/GenBank/DDBJ whole genome shotgun (WGS) entry which is preliminary data.</text>
</comment>
<feature type="transmembrane region" description="Helical" evidence="2">
    <location>
        <begin position="664"/>
        <end position="682"/>
    </location>
</feature>
<reference evidence="3" key="1">
    <citation type="submission" date="2020-06" db="EMBL/GenBank/DDBJ databases">
        <authorList>
            <consortium name="Plant Systems Biology data submission"/>
        </authorList>
    </citation>
    <scope>NUCLEOTIDE SEQUENCE</scope>
    <source>
        <strain evidence="3">D6</strain>
    </source>
</reference>
<feature type="transmembrane region" description="Helical" evidence="2">
    <location>
        <begin position="157"/>
        <end position="179"/>
    </location>
</feature>
<evidence type="ECO:0000313" key="3">
    <source>
        <dbReference type="EMBL" id="CAB9502925.1"/>
    </source>
</evidence>
<dbReference type="EMBL" id="CAICTM010000149">
    <property type="protein sequence ID" value="CAB9502925.1"/>
    <property type="molecule type" value="Genomic_DNA"/>
</dbReference>
<organism evidence="3 4">
    <name type="scientific">Seminavis robusta</name>
    <dbReference type="NCBI Taxonomy" id="568900"/>
    <lineage>
        <taxon>Eukaryota</taxon>
        <taxon>Sar</taxon>
        <taxon>Stramenopiles</taxon>
        <taxon>Ochrophyta</taxon>
        <taxon>Bacillariophyta</taxon>
        <taxon>Bacillariophyceae</taxon>
        <taxon>Bacillariophycidae</taxon>
        <taxon>Naviculales</taxon>
        <taxon>Naviculaceae</taxon>
        <taxon>Seminavis</taxon>
    </lineage>
</organism>
<dbReference type="OrthoDB" id="537032at2759"/>